<dbReference type="AlphaFoldDB" id="A0A4U0XQC1"/>
<keyword evidence="3" id="KW-1185">Reference proteome</keyword>
<protein>
    <submittedName>
        <fullName evidence="2">Uncharacterized protein</fullName>
    </submittedName>
</protein>
<reference evidence="2 3" key="1">
    <citation type="submission" date="2017-03" db="EMBL/GenBank/DDBJ databases">
        <title>Genomes of endolithic fungi from Antarctica.</title>
        <authorList>
            <person name="Coleine C."/>
            <person name="Masonjones S."/>
            <person name="Stajich J.E."/>
        </authorList>
    </citation>
    <scope>NUCLEOTIDE SEQUENCE [LARGE SCALE GENOMIC DNA]</scope>
    <source>
        <strain evidence="2 3">CCFEE 5184</strain>
    </source>
</reference>
<feature type="region of interest" description="Disordered" evidence="1">
    <location>
        <begin position="901"/>
        <end position="928"/>
    </location>
</feature>
<accession>A0A4U0XQC1</accession>
<evidence type="ECO:0000256" key="1">
    <source>
        <dbReference type="SAM" id="MobiDB-lite"/>
    </source>
</evidence>
<organism evidence="2 3">
    <name type="scientific">Friedmanniomyces simplex</name>
    <dbReference type="NCBI Taxonomy" id="329884"/>
    <lineage>
        <taxon>Eukaryota</taxon>
        <taxon>Fungi</taxon>
        <taxon>Dikarya</taxon>
        <taxon>Ascomycota</taxon>
        <taxon>Pezizomycotina</taxon>
        <taxon>Dothideomycetes</taxon>
        <taxon>Dothideomycetidae</taxon>
        <taxon>Mycosphaerellales</taxon>
        <taxon>Teratosphaeriaceae</taxon>
        <taxon>Friedmanniomyces</taxon>
    </lineage>
</organism>
<name>A0A4U0XQC1_9PEZI</name>
<comment type="caution">
    <text evidence="2">The sequence shown here is derived from an EMBL/GenBank/DDBJ whole genome shotgun (WGS) entry which is preliminary data.</text>
</comment>
<gene>
    <name evidence="2" type="ORF">B0A55_04503</name>
</gene>
<evidence type="ECO:0000313" key="2">
    <source>
        <dbReference type="EMBL" id="TKA78677.1"/>
    </source>
</evidence>
<proteinExistence type="predicted"/>
<dbReference type="Proteomes" id="UP000309340">
    <property type="component" value="Unassembled WGS sequence"/>
</dbReference>
<evidence type="ECO:0000313" key="3">
    <source>
        <dbReference type="Proteomes" id="UP000309340"/>
    </source>
</evidence>
<sequence>MEAPYTIASLAKPLDSDHGTIQASPVCGIRGSKKRKRHEVAVGIDGESVDIYNIQSQDRVTSYALPPQTYLSSPPCSVYIRRSKTTGAQRRTYFVLRSGGSRKKRKLVCYTENVRRGRGLDDGVSGPVKHEYRVLGGDVHAVDVLGGQLSQDDDALHVVVSYINGKVVCLSADLTQLTWQHEGDDKEAVEYAALTDTETARKGLLAGREDILAMLVAGPGSLNNPQLLCRIVRVRDKRTLQVFSLRPTAVDAVQSQKPGMQHLVDYDFPSTSRPSPDHATFDVHAASGKAYQLLNGRLTVYDLSGTLPRILTTFGSKSEPIASFARVSASAVLAVLGNKAVVYETRYGAVQGAVFLNADQGLASAGQKRKRDVEGAAPPASWAAISHFQDSGLLAGLAGTELMAIQLSDDIRHAKKRGKIEGTLLVDVLGKGASMDVAHASGNAARDDKKLEKWEAWKASVDSAIAEDDQSELESLVMRVLIPQKGQSTQVETNGEPAEGEDEEGQADFELDMSHFDASVVDRKKMLYLLSKIFNTQSEADAERTGSGHLETAVRSELVYRLLAFAGFLTLPLVRQATQSQGHVLRPGDLTTALFHFDGTFELMHDLLAAGTYWELPEIVQALRLLVVSLGERPTSTAAAKALPAPASQANGDVDMVDGDADSQVESEYALAERELEMVSSTLEGGVRVRSEAFRMVLDRLTASPREMVTKTMRAMMSHDNLFFFMKLLRLELQEGGWHQKYIRPISNSGDDGQDAASLALARSMMLDEAAPKDQAIGHIALLMSCAADAVGLSGWLIGSSADVVGTREFMRDLEGEVSASMEGLYEHQQLAVFLEQVDRLGAGVEVRGRRRGGEKVRRSGGLGGEGALVVDGEMALTGGAVTELEREKRVLPLGCKAEALTTGGGKDRKGEKNVRVAMAEKRARVGK</sequence>
<dbReference type="OrthoDB" id="5330858at2759"/>
<dbReference type="STRING" id="329884.A0A4U0XQC1"/>
<feature type="compositionally biased region" description="Basic and acidic residues" evidence="1">
    <location>
        <begin position="906"/>
        <end position="928"/>
    </location>
</feature>
<dbReference type="EMBL" id="NAJQ01000107">
    <property type="protein sequence ID" value="TKA78677.1"/>
    <property type="molecule type" value="Genomic_DNA"/>
</dbReference>